<keyword evidence="4 6" id="KW-1133">Transmembrane helix</keyword>
<feature type="transmembrane region" description="Helical" evidence="6">
    <location>
        <begin position="105"/>
        <end position="125"/>
    </location>
</feature>
<organism evidence="8 9">
    <name type="scientific">Agromyces tardus</name>
    <dbReference type="NCBI Taxonomy" id="2583849"/>
    <lineage>
        <taxon>Bacteria</taxon>
        <taxon>Bacillati</taxon>
        <taxon>Actinomycetota</taxon>
        <taxon>Actinomycetes</taxon>
        <taxon>Micrococcales</taxon>
        <taxon>Microbacteriaceae</taxon>
        <taxon>Agromyces</taxon>
    </lineage>
</organism>
<evidence type="ECO:0000256" key="5">
    <source>
        <dbReference type="ARBA" id="ARBA00023136"/>
    </source>
</evidence>
<evidence type="ECO:0000313" key="8">
    <source>
        <dbReference type="EMBL" id="RNB51151.1"/>
    </source>
</evidence>
<evidence type="ECO:0000256" key="6">
    <source>
        <dbReference type="SAM" id="Phobius"/>
    </source>
</evidence>
<evidence type="ECO:0000259" key="7">
    <source>
        <dbReference type="Pfam" id="PF00482"/>
    </source>
</evidence>
<dbReference type="Pfam" id="PF00482">
    <property type="entry name" value="T2SSF"/>
    <property type="match status" value="1"/>
</dbReference>
<keyword evidence="2" id="KW-1003">Cell membrane</keyword>
<dbReference type="Gene3D" id="1.20.81.30">
    <property type="entry name" value="Type II secretion system (T2SS), domain F"/>
    <property type="match status" value="1"/>
</dbReference>
<dbReference type="PANTHER" id="PTHR35007">
    <property type="entry name" value="INTEGRAL MEMBRANE PROTEIN-RELATED"/>
    <property type="match status" value="1"/>
</dbReference>
<dbReference type="InterPro" id="IPR042094">
    <property type="entry name" value="T2SS_GspF_sf"/>
</dbReference>
<dbReference type="OrthoDB" id="597333at2"/>
<keyword evidence="5 6" id="KW-0472">Membrane</keyword>
<gene>
    <name evidence="8" type="ORF">EDM22_05080</name>
</gene>
<dbReference type="AlphaFoldDB" id="A0A3M8AIX9"/>
<evidence type="ECO:0000256" key="2">
    <source>
        <dbReference type="ARBA" id="ARBA00022475"/>
    </source>
</evidence>
<dbReference type="PANTHER" id="PTHR35007:SF1">
    <property type="entry name" value="PILUS ASSEMBLY PROTEIN"/>
    <property type="match status" value="1"/>
</dbReference>
<keyword evidence="3 6" id="KW-0812">Transmembrane</keyword>
<feature type="domain" description="Type II secretion system protein GspF" evidence="7">
    <location>
        <begin position="142"/>
        <end position="266"/>
    </location>
</feature>
<comment type="subcellular location">
    <subcellularLocation>
        <location evidence="1">Cell membrane</location>
        <topology evidence="1">Multi-pass membrane protein</topology>
    </subcellularLocation>
</comment>
<sequence length="309" mass="33755">MVLALLALLALVFLVISPPVKRVSVERRIAPGTEYVSALTKATDKTVATIESAMSRRDQRTFGEERLELAGVRMTPSAFVLVVFASGAVLAVIGVAIGFGSWWSLFWAVILAALAPLFANIFLNVRTSNRRARFSDQLDDTLQLVSGNLRAGHGLTQAIDSVARFADPPTSEEFTRIVNESRIGRDLGVALASTAERMRSDDFNWAAQAIAINRETGGNLAETLERTAATIRERNQIRRQVKALSAEGRLSAIILISLPIAVFILVSFLQPGYLAPFFESFLGWLALAAAVILMIVGTVWMFFAVRVKF</sequence>
<comment type="caution">
    <text evidence="8">The sequence shown here is derived from an EMBL/GenBank/DDBJ whole genome shotgun (WGS) entry which is preliminary data.</text>
</comment>
<evidence type="ECO:0000313" key="9">
    <source>
        <dbReference type="Proteomes" id="UP000275048"/>
    </source>
</evidence>
<proteinExistence type="predicted"/>
<protein>
    <submittedName>
        <fullName evidence="8">Type II secretion system protein F</fullName>
    </submittedName>
</protein>
<feature type="transmembrane region" description="Helical" evidence="6">
    <location>
        <begin position="248"/>
        <end position="269"/>
    </location>
</feature>
<keyword evidence="9" id="KW-1185">Reference proteome</keyword>
<name>A0A3M8AIX9_9MICO</name>
<accession>A0A3M8AIX9</accession>
<reference evidence="8 9" key="1">
    <citation type="submission" date="2018-10" db="EMBL/GenBank/DDBJ databases">
        <title>Isolation, diversity and antibacterial activity of antinobacteria from the wheat rhizosphere soil.</title>
        <authorList>
            <person name="Sun T."/>
        </authorList>
    </citation>
    <scope>NUCLEOTIDE SEQUENCE [LARGE SCALE GENOMIC DNA]</scope>
    <source>
        <strain evidence="8 9">SJ-23</strain>
    </source>
</reference>
<evidence type="ECO:0000256" key="3">
    <source>
        <dbReference type="ARBA" id="ARBA00022692"/>
    </source>
</evidence>
<evidence type="ECO:0000256" key="4">
    <source>
        <dbReference type="ARBA" id="ARBA00022989"/>
    </source>
</evidence>
<feature type="transmembrane region" description="Helical" evidence="6">
    <location>
        <begin position="281"/>
        <end position="305"/>
    </location>
</feature>
<evidence type="ECO:0000256" key="1">
    <source>
        <dbReference type="ARBA" id="ARBA00004651"/>
    </source>
</evidence>
<dbReference type="EMBL" id="RHHB01000005">
    <property type="protein sequence ID" value="RNB51151.1"/>
    <property type="molecule type" value="Genomic_DNA"/>
</dbReference>
<dbReference type="GO" id="GO:0005886">
    <property type="term" value="C:plasma membrane"/>
    <property type="evidence" value="ECO:0007669"/>
    <property type="project" value="UniProtKB-SubCell"/>
</dbReference>
<feature type="transmembrane region" description="Helical" evidence="6">
    <location>
        <begin position="76"/>
        <end position="99"/>
    </location>
</feature>
<dbReference type="Proteomes" id="UP000275048">
    <property type="component" value="Unassembled WGS sequence"/>
</dbReference>
<dbReference type="InterPro" id="IPR018076">
    <property type="entry name" value="T2SS_GspF_dom"/>
</dbReference>